<keyword evidence="1" id="KW-0812">Transmembrane</keyword>
<dbReference type="EMBL" id="HBUE01132588">
    <property type="protein sequence ID" value="CAG6497145.1"/>
    <property type="molecule type" value="Transcribed_RNA"/>
</dbReference>
<proteinExistence type="predicted"/>
<dbReference type="EMBL" id="HBUE01132590">
    <property type="protein sequence ID" value="CAG6497148.1"/>
    <property type="molecule type" value="Transcribed_RNA"/>
</dbReference>
<keyword evidence="1" id="KW-0472">Membrane</keyword>
<evidence type="ECO:0000313" key="2">
    <source>
        <dbReference type="EMBL" id="CAG6497148.1"/>
    </source>
</evidence>
<evidence type="ECO:0000256" key="1">
    <source>
        <dbReference type="SAM" id="Phobius"/>
    </source>
</evidence>
<organism evidence="2">
    <name type="scientific">Culex pipiens</name>
    <name type="common">House mosquito</name>
    <dbReference type="NCBI Taxonomy" id="7175"/>
    <lineage>
        <taxon>Eukaryota</taxon>
        <taxon>Metazoa</taxon>
        <taxon>Ecdysozoa</taxon>
        <taxon>Arthropoda</taxon>
        <taxon>Hexapoda</taxon>
        <taxon>Insecta</taxon>
        <taxon>Pterygota</taxon>
        <taxon>Neoptera</taxon>
        <taxon>Endopterygota</taxon>
        <taxon>Diptera</taxon>
        <taxon>Nematocera</taxon>
        <taxon>Culicoidea</taxon>
        <taxon>Culicidae</taxon>
        <taxon>Culicinae</taxon>
        <taxon>Culicini</taxon>
        <taxon>Culex</taxon>
        <taxon>Culex</taxon>
    </lineage>
</organism>
<dbReference type="EMBL" id="HBUE01150091">
    <property type="protein sequence ID" value="CAG6504731.1"/>
    <property type="molecule type" value="Transcribed_RNA"/>
</dbReference>
<dbReference type="AlphaFoldDB" id="A0A8D8CQ19"/>
<sequence length="119" mass="14091">MVYIGHRFFLVFNFNLPDTIMTTTTSQTSTTKYLYFNCIVVLNPTYAKNTLWDRAMKYMGYKPGYWAAYFVYCSIPVIAYVWFLLRRRNEPNEPEEELEVGHLSCVPHPLRCYCKAFSL</sequence>
<name>A0A8D8CQ19_CULPI</name>
<protein>
    <submittedName>
        <fullName evidence="2">(northern house mosquito) hypothetical protein</fullName>
    </submittedName>
</protein>
<dbReference type="EMBL" id="HBUE01255076">
    <property type="protein sequence ID" value="CAG6556012.1"/>
    <property type="molecule type" value="Transcribed_RNA"/>
</dbReference>
<accession>A0A8D8CQ19</accession>
<reference evidence="2" key="1">
    <citation type="submission" date="2021-05" db="EMBL/GenBank/DDBJ databases">
        <authorList>
            <person name="Alioto T."/>
            <person name="Alioto T."/>
            <person name="Gomez Garrido J."/>
        </authorList>
    </citation>
    <scope>NUCLEOTIDE SEQUENCE</scope>
</reference>
<keyword evidence="1" id="KW-1133">Transmembrane helix</keyword>
<feature type="transmembrane region" description="Helical" evidence="1">
    <location>
        <begin position="66"/>
        <end position="85"/>
    </location>
</feature>